<feature type="domain" description="HTH deoR-type" evidence="3">
    <location>
        <begin position="8"/>
        <end position="63"/>
    </location>
</feature>
<protein>
    <submittedName>
        <fullName evidence="4">DNA-binding transcriptional regulator</fullName>
    </submittedName>
</protein>
<dbReference type="InterPro" id="IPR001034">
    <property type="entry name" value="DeoR_HTH"/>
</dbReference>
<evidence type="ECO:0000313" key="5">
    <source>
        <dbReference type="Proteomes" id="UP000094313"/>
    </source>
</evidence>
<dbReference type="PROSITE" id="PS51000">
    <property type="entry name" value="HTH_DEOR_2"/>
    <property type="match status" value="1"/>
</dbReference>
<dbReference type="InterPro" id="IPR036388">
    <property type="entry name" value="WH-like_DNA-bd_sf"/>
</dbReference>
<dbReference type="PANTHER" id="PTHR34580:SF1">
    <property type="entry name" value="PROTEIN PAFC"/>
    <property type="match status" value="1"/>
</dbReference>
<reference evidence="4 5" key="1">
    <citation type="submission" date="2016-08" db="EMBL/GenBank/DDBJ databases">
        <authorList>
            <person name="Seilhamer J.J."/>
        </authorList>
    </citation>
    <scope>NUCLEOTIDE SEQUENCE [LARGE SCALE GENOMIC DNA]</scope>
    <source>
        <strain evidence="4 5">DX4</strain>
    </source>
</reference>
<dbReference type="GO" id="GO:0003677">
    <property type="term" value="F:DNA binding"/>
    <property type="evidence" value="ECO:0007669"/>
    <property type="project" value="UniProtKB-KW"/>
</dbReference>
<sequence>MDGTETPRLSRLTAILTQLQSKRLSTATDLAKKFQVSIRTIYRDIRALEEAGIPVFTEEGKGYSLVEGYRLPPVSFTESQANALITAEQLVLRNKDASFVREYTDAITKIKAVLLHNTKDKADLLSKRIAIRNNLENSSTSNNMSSIQLALTNFNLLQISYQAADQENKVQRTVEPFAIYSTQENWILIAFCRLRQDYRAFRLDRISQLEILQEHFEPHKMTLPEYFAYCLEKSRPLT</sequence>
<dbReference type="InterPro" id="IPR013196">
    <property type="entry name" value="HTH_11"/>
</dbReference>
<dbReference type="Pfam" id="PF13280">
    <property type="entry name" value="WYL"/>
    <property type="match status" value="1"/>
</dbReference>
<gene>
    <name evidence="4" type="ORF">BFS30_07785</name>
</gene>
<dbReference type="InterPro" id="IPR026881">
    <property type="entry name" value="WYL_dom"/>
</dbReference>
<organism evidence="4 5">
    <name type="scientific">Pedobacter steynii</name>
    <dbReference type="NCBI Taxonomy" id="430522"/>
    <lineage>
        <taxon>Bacteria</taxon>
        <taxon>Pseudomonadati</taxon>
        <taxon>Bacteroidota</taxon>
        <taxon>Sphingobacteriia</taxon>
        <taxon>Sphingobacteriales</taxon>
        <taxon>Sphingobacteriaceae</taxon>
        <taxon>Pedobacter</taxon>
    </lineage>
</organism>
<dbReference type="KEGG" id="psty:BFS30_07785"/>
<evidence type="ECO:0000259" key="3">
    <source>
        <dbReference type="PROSITE" id="PS51000"/>
    </source>
</evidence>
<dbReference type="OrthoDB" id="9815009at2"/>
<dbReference type="PROSITE" id="PS52050">
    <property type="entry name" value="WYL"/>
    <property type="match status" value="1"/>
</dbReference>
<accession>A0A1D7QPT8</accession>
<dbReference type="GO" id="GO:0003700">
    <property type="term" value="F:DNA-binding transcription factor activity"/>
    <property type="evidence" value="ECO:0007669"/>
    <property type="project" value="InterPro"/>
</dbReference>
<dbReference type="Pfam" id="PF08279">
    <property type="entry name" value="HTH_11"/>
    <property type="match status" value="1"/>
</dbReference>
<dbReference type="Gene3D" id="1.10.10.10">
    <property type="entry name" value="Winged helix-like DNA-binding domain superfamily/Winged helix DNA-binding domain"/>
    <property type="match status" value="1"/>
</dbReference>
<proteinExistence type="predicted"/>
<keyword evidence="1" id="KW-0805">Transcription regulation</keyword>
<dbReference type="PANTHER" id="PTHR34580">
    <property type="match status" value="1"/>
</dbReference>
<keyword evidence="2" id="KW-0804">Transcription</keyword>
<dbReference type="EMBL" id="CP017141">
    <property type="protein sequence ID" value="AOM80686.1"/>
    <property type="molecule type" value="Genomic_DNA"/>
</dbReference>
<dbReference type="InterPro" id="IPR036390">
    <property type="entry name" value="WH_DNA-bd_sf"/>
</dbReference>
<keyword evidence="4" id="KW-0238">DNA-binding</keyword>
<keyword evidence="5" id="KW-1185">Reference proteome</keyword>
<dbReference type="SUPFAM" id="SSF46785">
    <property type="entry name" value="Winged helix' DNA-binding domain"/>
    <property type="match status" value="1"/>
</dbReference>
<dbReference type="InterPro" id="IPR051534">
    <property type="entry name" value="CBASS_pafABC_assoc_protein"/>
</dbReference>
<evidence type="ECO:0000313" key="4">
    <source>
        <dbReference type="EMBL" id="AOM80686.1"/>
    </source>
</evidence>
<dbReference type="AlphaFoldDB" id="A0A1D7QPT8"/>
<evidence type="ECO:0000256" key="1">
    <source>
        <dbReference type="ARBA" id="ARBA00023015"/>
    </source>
</evidence>
<dbReference type="Proteomes" id="UP000094313">
    <property type="component" value="Chromosome"/>
</dbReference>
<name>A0A1D7QPT8_9SPHI</name>
<evidence type="ECO:0000256" key="2">
    <source>
        <dbReference type="ARBA" id="ARBA00023163"/>
    </source>
</evidence>